<dbReference type="InterPro" id="IPR029021">
    <property type="entry name" value="Prot-tyrosine_phosphatase-like"/>
</dbReference>
<evidence type="ECO:0008006" key="5">
    <source>
        <dbReference type="Google" id="ProtNLM"/>
    </source>
</evidence>
<dbReference type="PROSITE" id="PS00383">
    <property type="entry name" value="TYR_PHOSPHATASE_1"/>
    <property type="match status" value="1"/>
</dbReference>
<name>A0ABN3S8Q8_9ACTN</name>
<dbReference type="Proteomes" id="UP001500994">
    <property type="component" value="Unassembled WGS sequence"/>
</dbReference>
<dbReference type="EMBL" id="BAAARK010000015">
    <property type="protein sequence ID" value="GAA2670685.1"/>
    <property type="molecule type" value="Genomic_DNA"/>
</dbReference>
<dbReference type="PANTHER" id="PTHR31126:SF1">
    <property type="entry name" value="TYROSINE SPECIFIC PROTEIN PHOSPHATASES DOMAIN-CONTAINING PROTEIN"/>
    <property type="match status" value="1"/>
</dbReference>
<dbReference type="SUPFAM" id="SSF52799">
    <property type="entry name" value="(Phosphotyrosine protein) phosphatases II"/>
    <property type="match status" value="1"/>
</dbReference>
<protein>
    <recommendedName>
        <fullName evidence="5">Protein tyrosine phosphatase</fullName>
    </recommendedName>
</protein>
<dbReference type="PROSITE" id="PS51257">
    <property type="entry name" value="PROKAR_LIPOPROTEIN"/>
    <property type="match status" value="1"/>
</dbReference>
<dbReference type="Gene3D" id="3.90.190.10">
    <property type="entry name" value="Protein tyrosine phosphatase superfamily"/>
    <property type="match status" value="1"/>
</dbReference>
<dbReference type="Pfam" id="PF13350">
    <property type="entry name" value="Y_phosphatase3"/>
    <property type="match status" value="1"/>
</dbReference>
<dbReference type="PANTHER" id="PTHR31126">
    <property type="entry name" value="TYROSINE-PROTEIN PHOSPHATASE"/>
    <property type="match status" value="1"/>
</dbReference>
<organism evidence="3 4">
    <name type="scientific">Streptomyces lunalinharesii</name>
    <dbReference type="NCBI Taxonomy" id="333384"/>
    <lineage>
        <taxon>Bacteria</taxon>
        <taxon>Bacillati</taxon>
        <taxon>Actinomycetota</taxon>
        <taxon>Actinomycetes</taxon>
        <taxon>Kitasatosporales</taxon>
        <taxon>Streptomycetaceae</taxon>
        <taxon>Streptomyces</taxon>
    </lineage>
</organism>
<feature type="region of interest" description="Disordered" evidence="2">
    <location>
        <begin position="29"/>
        <end position="54"/>
    </location>
</feature>
<evidence type="ECO:0000256" key="1">
    <source>
        <dbReference type="ARBA" id="ARBA00009580"/>
    </source>
</evidence>
<keyword evidence="4" id="KW-1185">Reference proteome</keyword>
<gene>
    <name evidence="3" type="ORF">GCM10009864_45990</name>
</gene>
<proteinExistence type="inferred from homology"/>
<accession>A0ABN3S8Q8</accession>
<dbReference type="InterPro" id="IPR016130">
    <property type="entry name" value="Tyr_Pase_AS"/>
</dbReference>
<evidence type="ECO:0000313" key="4">
    <source>
        <dbReference type="Proteomes" id="UP001500994"/>
    </source>
</evidence>
<evidence type="ECO:0000256" key="2">
    <source>
        <dbReference type="SAM" id="MobiDB-lite"/>
    </source>
</evidence>
<sequence>MHPSRRRVTTLFLGSALALGGLTATGCETSADAATAPRNRRSTPPPPDRRVPLHGAVNCRDLGGYRTEDGKQLRYGRLFRSDSLAKLTPEDVTAVGRLGLHTVIDMRVPSEVSFDGADRLPSGLAGTSLPIDDTGLFAAMQAAIATKDPVAQQRLLGNGKAATLMSDMYPTFVTNAANRAAFGTMFARIADGDRVPLLFHCTSGKDRTGWLSYLLLRLLGVPHATALEDYLLSNTLRREADAALRAQLKQAGMMQDPDLLIPLQEVRTGYLSSGLDRLHRDYGSIPRYLSTGLGVDARTTARIRALLLR</sequence>
<reference evidence="3 4" key="1">
    <citation type="journal article" date="2019" name="Int. J. Syst. Evol. Microbiol.">
        <title>The Global Catalogue of Microorganisms (GCM) 10K type strain sequencing project: providing services to taxonomists for standard genome sequencing and annotation.</title>
        <authorList>
            <consortium name="The Broad Institute Genomics Platform"/>
            <consortium name="The Broad Institute Genome Sequencing Center for Infectious Disease"/>
            <person name="Wu L."/>
            <person name="Ma J."/>
        </authorList>
    </citation>
    <scope>NUCLEOTIDE SEQUENCE [LARGE SCALE GENOMIC DNA]</scope>
    <source>
        <strain evidence="3 4">JCM 16374</strain>
    </source>
</reference>
<comment type="similarity">
    <text evidence="1">Belongs to the protein-tyrosine phosphatase family.</text>
</comment>
<dbReference type="InterPro" id="IPR026893">
    <property type="entry name" value="Tyr/Ser_Pase_IphP-type"/>
</dbReference>
<comment type="caution">
    <text evidence="3">The sequence shown here is derived from an EMBL/GenBank/DDBJ whole genome shotgun (WGS) entry which is preliminary data.</text>
</comment>
<dbReference type="RefSeq" id="WP_344579027.1">
    <property type="nucleotide sequence ID" value="NZ_BAAARK010000015.1"/>
</dbReference>
<evidence type="ECO:0000313" key="3">
    <source>
        <dbReference type="EMBL" id="GAA2670685.1"/>
    </source>
</evidence>